<organism evidence="4 5">
    <name type="scientific">Ralstonia flaminis</name>
    <dbReference type="NCBI Taxonomy" id="3058597"/>
    <lineage>
        <taxon>Bacteria</taxon>
        <taxon>Pseudomonadati</taxon>
        <taxon>Pseudomonadota</taxon>
        <taxon>Betaproteobacteria</taxon>
        <taxon>Burkholderiales</taxon>
        <taxon>Burkholderiaceae</taxon>
        <taxon>Ralstonia</taxon>
    </lineage>
</organism>
<dbReference type="InterPro" id="IPR031325">
    <property type="entry name" value="RHS_repeat"/>
</dbReference>
<dbReference type="RefSeq" id="WP_316680247.1">
    <property type="nucleotide sequence ID" value="NZ_CATZLL010000002.1"/>
</dbReference>
<keyword evidence="2" id="KW-0472">Membrane</keyword>
<dbReference type="PANTHER" id="PTHR32305">
    <property type="match status" value="1"/>
</dbReference>
<dbReference type="Proteomes" id="UP001189757">
    <property type="component" value="Unassembled WGS sequence"/>
</dbReference>
<dbReference type="NCBIfam" id="TIGR01643">
    <property type="entry name" value="YD_repeat_2x"/>
    <property type="match status" value="3"/>
</dbReference>
<proteinExistence type="predicted"/>
<feature type="transmembrane region" description="Helical" evidence="2">
    <location>
        <begin position="21"/>
        <end position="40"/>
    </location>
</feature>
<dbReference type="InterPro" id="IPR056823">
    <property type="entry name" value="TEN-like_YD-shell"/>
</dbReference>
<sequence length="876" mass="94062">MAQLKVLRQVRRHPKNGGLGLFPKLAYVIFAVFAFGLSSVSSAQSTGIWWTAGYSNFDTPDAACVDYAAHYNMTVSKVTQASPIAYACWRPTVFGDDNFAMASRVPGCAFGYILQSDGSCKPPVPPPPVLACAVGHPVIPGTGTKILLETDNGGSADLPLTRSYRSNSVFASNGGVGRWVFNWQRQLDTNFLAYVVPQISALRSDGSTLVFLKTGANWVASGTQDTLQPLTDANGKVTGWQYGVTNTGEVEKYDANGKLLSVRERNGRTTTLIYNAKAQLAQVTAPSGRSLTFAYDTQNRVSSITAPDGAVTMYAYNASGMLSSVAWPDNTVRQYVYEDTRFPTALTGVIDEAGVRYATYAYDDQGRAITSELTAGADRYQFQYQANNQTIVTQPSGTTSTYTFLKQNGVLLPTGVSAPCPTCGSTAQSTSYDANNNPTSKTGYDGSTTTYVYDALGRETQRVVGAGTADAKTTTTEWDSQQWLVTRVAAPNQIDTFSYDANGNLLSHTVTPTGDANGSQAFAAAASGSIKRTDWTYDDSGHVLTATERTDGAITGTWTLAYDGQGNLQTLTNPDGKTGRITLYDAAGRVLEAVDVNGIAIKFGYNARGWVTDYDYGEQHVRYEYDAIGLRTAMVGPQTLVMRYVYDAAHRLTQILDNVPAPQGDTGTQTAASPTGTFTIDETVVQSFREMVMRGWYAVLDWMKQQLAGLIASAHAQVIPAPGAGGALALPPIPNVSLPTTGLRYPEDALDSGAAAVMSKVRPPGMTRLEERHYDRTCSKSADPCTALKDAAQTAIKEAKVKMNNMLNDKVLYKNAYDTPNPAVTGTNTTWIGHVKDLDGRIANIWAMIYLGRKMGCDMSIETAAATTLLTPGAPL</sequence>
<evidence type="ECO:0000259" key="3">
    <source>
        <dbReference type="Pfam" id="PF25023"/>
    </source>
</evidence>
<reference evidence="4 5" key="1">
    <citation type="submission" date="2023-07" db="EMBL/GenBank/DDBJ databases">
        <authorList>
            <person name="Peeters C."/>
        </authorList>
    </citation>
    <scope>NUCLEOTIDE SEQUENCE [LARGE SCALE GENOMIC DNA]</scope>
    <source>
        <strain evidence="4 5">LMG 18101</strain>
    </source>
</reference>
<evidence type="ECO:0000256" key="1">
    <source>
        <dbReference type="ARBA" id="ARBA00022737"/>
    </source>
</evidence>
<keyword evidence="1" id="KW-0677">Repeat</keyword>
<dbReference type="Pfam" id="PF05593">
    <property type="entry name" value="RHS_repeat"/>
    <property type="match status" value="1"/>
</dbReference>
<accession>A0ABM9K1I5</accession>
<dbReference type="PANTHER" id="PTHR32305:SF15">
    <property type="entry name" value="PROTEIN RHSA-RELATED"/>
    <property type="match status" value="1"/>
</dbReference>
<protein>
    <recommendedName>
        <fullName evidence="3">Teneurin-like YD-shell domain-containing protein</fullName>
    </recommendedName>
</protein>
<dbReference type="InterPro" id="IPR006530">
    <property type="entry name" value="YD"/>
</dbReference>
<gene>
    <name evidence="4" type="ORF">LMG18101_00835</name>
</gene>
<feature type="domain" description="Teneurin-like YD-shell" evidence="3">
    <location>
        <begin position="231"/>
        <end position="390"/>
    </location>
</feature>
<keyword evidence="5" id="KW-1185">Reference proteome</keyword>
<dbReference type="EMBL" id="CATZLL010000002">
    <property type="protein sequence ID" value="CAJ0810275.1"/>
    <property type="molecule type" value="Genomic_DNA"/>
</dbReference>
<evidence type="ECO:0000313" key="4">
    <source>
        <dbReference type="EMBL" id="CAJ0810275.1"/>
    </source>
</evidence>
<dbReference type="Pfam" id="PF25023">
    <property type="entry name" value="TEN_YD-shell"/>
    <property type="match status" value="2"/>
</dbReference>
<comment type="caution">
    <text evidence="4">The sequence shown here is derived from an EMBL/GenBank/DDBJ whole genome shotgun (WGS) entry which is preliminary data.</text>
</comment>
<name>A0ABM9K1I5_9RALS</name>
<keyword evidence="2" id="KW-0812">Transmembrane</keyword>
<dbReference type="Gene3D" id="2.180.10.10">
    <property type="entry name" value="RHS repeat-associated core"/>
    <property type="match status" value="2"/>
</dbReference>
<evidence type="ECO:0000313" key="5">
    <source>
        <dbReference type="Proteomes" id="UP001189757"/>
    </source>
</evidence>
<feature type="domain" description="Teneurin-like YD-shell" evidence="3">
    <location>
        <begin position="529"/>
        <end position="654"/>
    </location>
</feature>
<keyword evidence="2" id="KW-1133">Transmembrane helix</keyword>
<evidence type="ECO:0000256" key="2">
    <source>
        <dbReference type="SAM" id="Phobius"/>
    </source>
</evidence>
<dbReference type="InterPro" id="IPR050708">
    <property type="entry name" value="T6SS_VgrG/RHS"/>
</dbReference>